<dbReference type="RefSeq" id="WP_420041088.1">
    <property type="nucleotide sequence ID" value="NZ_CP128986.1"/>
</dbReference>
<dbReference type="Pfam" id="PF01144">
    <property type="entry name" value="CoA_trans"/>
    <property type="match status" value="1"/>
</dbReference>
<accession>A0AA97CVG1</accession>
<dbReference type="PANTHER" id="PTHR13707:SF57">
    <property type="entry name" value="SUCCINYL-COA:3-KETOACID COENZYME A TRANSFERASE SUBUNIT B-RELATED"/>
    <property type="match status" value="1"/>
</dbReference>
<name>A0AA97CVG1_9ACTN</name>
<reference evidence="1" key="1">
    <citation type="submission" date="2023-06" db="EMBL/GenBank/DDBJ databases">
        <title>Gordonia sp. nov. and Pseudochrobactrum sp. nov., two species isolated from the burying beetle Nicrophorus vespilloides.</title>
        <authorList>
            <person name="Poehlein A."/>
            <person name="Guzman J."/>
            <person name="Daniel R."/>
            <person name="Vilcinskas A."/>
        </authorList>
    </citation>
    <scope>NUCLEOTIDE SEQUENCE</scope>
    <source>
        <strain evidence="1">MP11Mi</strain>
    </source>
</reference>
<dbReference type="GO" id="GO:0008410">
    <property type="term" value="F:CoA-transferase activity"/>
    <property type="evidence" value="ECO:0007669"/>
    <property type="project" value="InterPro"/>
</dbReference>
<dbReference type="EMBL" id="CP128986">
    <property type="protein sequence ID" value="WOC11806.1"/>
    <property type="molecule type" value="Genomic_DNA"/>
</dbReference>
<dbReference type="SUPFAM" id="SSF100950">
    <property type="entry name" value="NagB/RpiA/CoA transferase-like"/>
    <property type="match status" value="1"/>
</dbReference>
<dbReference type="InterPro" id="IPR037171">
    <property type="entry name" value="NagB/RpiA_transferase-like"/>
</dbReference>
<protein>
    <submittedName>
        <fullName evidence="1">CoA-transferase subunit alpha</fullName>
        <ecNumber evidence="1">2.8.3.-</ecNumber>
    </submittedName>
</protein>
<sequence>MGFRDKTSSLDDVVAELRDGMTIGIGGWGSRRKPMALVRALARSDVKDLTVVTYGGADLGLLCAANKVRRAYYGFVSLDSAPFYDPWFAKARTAGAIESREMDEGMVKCGLQAAAARLPFMPIRAGLGSAVFDFWDGELKTVESPYPEADGRTQTLVAMPALTLDAAFVHLDVADVHGNAGYTGIDPYFDDIYMAAAQRRYLETDRIVSTEELVAEVPNERLLLNRMDVDRVVHAPNGAHFTFSGGYGRDESFQRFYAEAAADEQSWISFRERFLDVDEATYQNEVGRWHADQEESK</sequence>
<gene>
    <name evidence="1" type="ORF">MP11Mi_08830</name>
</gene>
<evidence type="ECO:0000313" key="1">
    <source>
        <dbReference type="EMBL" id="WOC11806.1"/>
    </source>
</evidence>
<dbReference type="PANTHER" id="PTHR13707">
    <property type="entry name" value="KETOACID-COENZYME A TRANSFERASE"/>
    <property type="match status" value="1"/>
</dbReference>
<proteinExistence type="predicted"/>
<dbReference type="AlphaFoldDB" id="A0AA97CVG1"/>
<dbReference type="Gene3D" id="3.30.30.40">
    <property type="match status" value="1"/>
</dbReference>
<dbReference type="Gene3D" id="3.40.1080.10">
    <property type="entry name" value="Glutaconate Coenzyme A-transferase"/>
    <property type="match status" value="1"/>
</dbReference>
<organism evidence="1">
    <name type="scientific">Gordonia sp. MP11Mi</name>
    <dbReference type="NCBI Taxonomy" id="3022769"/>
    <lineage>
        <taxon>Bacteria</taxon>
        <taxon>Bacillati</taxon>
        <taxon>Actinomycetota</taxon>
        <taxon>Actinomycetes</taxon>
        <taxon>Mycobacteriales</taxon>
        <taxon>Gordoniaceae</taxon>
        <taxon>Gordonia</taxon>
    </lineage>
</organism>
<dbReference type="SMART" id="SM00882">
    <property type="entry name" value="CoA_trans"/>
    <property type="match status" value="1"/>
</dbReference>
<keyword evidence="1" id="KW-0808">Transferase</keyword>
<dbReference type="EC" id="2.8.3.-" evidence="1"/>
<dbReference type="InterPro" id="IPR004165">
    <property type="entry name" value="CoA_trans_fam_I"/>
</dbReference>